<feature type="domain" description="Sigma-54 factor interaction" evidence="3">
    <location>
        <begin position="183"/>
        <end position="421"/>
    </location>
</feature>
<gene>
    <name evidence="4" type="primary">ntrC</name>
    <name evidence="4" type="ORF">I41_39360</name>
</gene>
<dbReference type="FunFam" id="3.40.50.300:FF:001653">
    <property type="entry name" value="Transcriptional regulator RtcR"/>
    <property type="match status" value="1"/>
</dbReference>
<protein>
    <submittedName>
        <fullName evidence="4">Nitrogen assimilation regulatory protein</fullName>
    </submittedName>
</protein>
<dbReference type="RefSeq" id="WP_145434472.1">
    <property type="nucleotide sequence ID" value="NZ_CP036339.1"/>
</dbReference>
<dbReference type="GO" id="GO:0003700">
    <property type="term" value="F:DNA-binding transcription factor activity"/>
    <property type="evidence" value="ECO:0007669"/>
    <property type="project" value="InterPro"/>
</dbReference>
<dbReference type="GO" id="GO:0005524">
    <property type="term" value="F:ATP binding"/>
    <property type="evidence" value="ECO:0007669"/>
    <property type="project" value="UniProtKB-KW"/>
</dbReference>
<evidence type="ECO:0000313" key="4">
    <source>
        <dbReference type="EMBL" id="QDT74737.1"/>
    </source>
</evidence>
<dbReference type="Proteomes" id="UP000317909">
    <property type="component" value="Chromosome"/>
</dbReference>
<dbReference type="OrthoDB" id="9807827at2"/>
<dbReference type="Pfam" id="PF06956">
    <property type="entry name" value="RtcR"/>
    <property type="match status" value="1"/>
</dbReference>
<dbReference type="KEGG" id="llh:I41_39360"/>
<dbReference type="NCBIfam" id="NF038308">
    <property type="entry name" value="RNA_repair_RtcR"/>
    <property type="match status" value="1"/>
</dbReference>
<dbReference type="InterPro" id="IPR017183">
    <property type="entry name" value="Sigma54_dep_tscrpt_act_RtcR"/>
</dbReference>
<dbReference type="SUPFAM" id="SSF52540">
    <property type="entry name" value="P-loop containing nucleoside triphosphate hydrolases"/>
    <property type="match status" value="1"/>
</dbReference>
<dbReference type="Gene3D" id="1.10.8.60">
    <property type="match status" value="1"/>
</dbReference>
<dbReference type="InterPro" id="IPR009715">
    <property type="entry name" value="RtcR"/>
</dbReference>
<accession>A0A517U291</accession>
<evidence type="ECO:0000256" key="1">
    <source>
        <dbReference type="ARBA" id="ARBA00022741"/>
    </source>
</evidence>
<keyword evidence="1" id="KW-0547">Nucleotide-binding</keyword>
<dbReference type="InterPro" id="IPR025943">
    <property type="entry name" value="Sigma_54_int_dom_ATP-bd_2"/>
</dbReference>
<dbReference type="InterPro" id="IPR058031">
    <property type="entry name" value="AAA_lid_NorR"/>
</dbReference>
<dbReference type="Pfam" id="PF00158">
    <property type="entry name" value="Sigma54_activat"/>
    <property type="match status" value="1"/>
</dbReference>
<name>A0A517U291_9BACT</name>
<evidence type="ECO:0000259" key="3">
    <source>
        <dbReference type="PROSITE" id="PS50045"/>
    </source>
</evidence>
<dbReference type="SMART" id="SM00382">
    <property type="entry name" value="AAA"/>
    <property type="match status" value="1"/>
</dbReference>
<evidence type="ECO:0000313" key="5">
    <source>
        <dbReference type="Proteomes" id="UP000317909"/>
    </source>
</evidence>
<keyword evidence="5" id="KW-1185">Reference proteome</keyword>
<sequence>MKQVAFGLLGSRLDQSIDDANRWQTWRPSVAICQHEDLLIDQFELIYDAAMARLANGVADDIRSVSPETEVRLHELTFQDPWDFEEVYGGLHAFASAYAFRPESERYLVNITTGTHVQQICLFLLAESGHIPGRLLQASPPRRQQEGQGTYRIIDLDLSRYDQLAARFALEQQESLSFLKSGIQTRNAAFNSLIEQIERVAINSRAPLLITGPTGAGKSQLARRVFELKQQRRQLAGRFVEVNCATLRGDQAMSALFGHEKGAYTGATTKRDGLLRAADGGMLFLDEIGELGLDEQAMLLRAIEEKRFFAVGADREVASDFQLIAGTNRDLQRAVDEGRFREDLLARINLWTFCLPGLAERREDIAPNLEYELTQFSAKTGQVVRMNKEATQRFLQFAETEAAAWRANFRDLNAAVTRMATLAAGGRISIDLVEEEIKRLQTQWRPCVVNQRGRSLHGLVDESQLDNFDRVQLEEVVRVCRQCKTISDAGRKLFAVSRTLKAKPNDADRLRKYLARFDLTWEALNS</sequence>
<proteinExistence type="predicted"/>
<dbReference type="PROSITE" id="PS50045">
    <property type="entry name" value="SIGMA54_INTERACT_4"/>
    <property type="match status" value="1"/>
</dbReference>
<dbReference type="InterPro" id="IPR003593">
    <property type="entry name" value="AAA+_ATPase"/>
</dbReference>
<dbReference type="PANTHER" id="PTHR32071:SF14">
    <property type="entry name" value="TRANSCRIPTIONAL REGULATORY PROTEIN RTCR"/>
    <property type="match status" value="1"/>
</dbReference>
<dbReference type="PANTHER" id="PTHR32071">
    <property type="entry name" value="TRANSCRIPTIONAL REGULATORY PROTEIN"/>
    <property type="match status" value="1"/>
</dbReference>
<dbReference type="Gene3D" id="3.40.50.300">
    <property type="entry name" value="P-loop containing nucleotide triphosphate hydrolases"/>
    <property type="match status" value="1"/>
</dbReference>
<dbReference type="InterPro" id="IPR002078">
    <property type="entry name" value="Sigma_54_int"/>
</dbReference>
<dbReference type="InterPro" id="IPR027417">
    <property type="entry name" value="P-loop_NTPase"/>
</dbReference>
<keyword evidence="2" id="KW-0067">ATP-binding</keyword>
<dbReference type="PIRSF" id="PIRSF037354">
    <property type="entry name" value="Txn_actvtr_RtcR"/>
    <property type="match status" value="1"/>
</dbReference>
<dbReference type="PROSITE" id="PS00676">
    <property type="entry name" value="SIGMA54_INTERACT_2"/>
    <property type="match status" value="1"/>
</dbReference>
<evidence type="ECO:0000256" key="2">
    <source>
        <dbReference type="ARBA" id="ARBA00022840"/>
    </source>
</evidence>
<dbReference type="CDD" id="cd00009">
    <property type="entry name" value="AAA"/>
    <property type="match status" value="1"/>
</dbReference>
<reference evidence="4 5" key="1">
    <citation type="submission" date="2019-02" db="EMBL/GenBank/DDBJ databases">
        <title>Deep-cultivation of Planctomycetes and their phenomic and genomic characterization uncovers novel biology.</title>
        <authorList>
            <person name="Wiegand S."/>
            <person name="Jogler M."/>
            <person name="Boedeker C."/>
            <person name="Pinto D."/>
            <person name="Vollmers J."/>
            <person name="Rivas-Marin E."/>
            <person name="Kohn T."/>
            <person name="Peeters S.H."/>
            <person name="Heuer A."/>
            <person name="Rast P."/>
            <person name="Oberbeckmann S."/>
            <person name="Bunk B."/>
            <person name="Jeske O."/>
            <person name="Meyerdierks A."/>
            <person name="Storesund J.E."/>
            <person name="Kallscheuer N."/>
            <person name="Luecker S."/>
            <person name="Lage O.M."/>
            <person name="Pohl T."/>
            <person name="Merkel B.J."/>
            <person name="Hornburger P."/>
            <person name="Mueller R.-W."/>
            <person name="Bruemmer F."/>
            <person name="Labrenz M."/>
            <person name="Spormann A.M."/>
            <person name="Op den Camp H."/>
            <person name="Overmann J."/>
            <person name="Amann R."/>
            <person name="Jetten M.S.M."/>
            <person name="Mascher T."/>
            <person name="Medema M.H."/>
            <person name="Devos D.P."/>
            <person name="Kaster A.-K."/>
            <person name="Ovreas L."/>
            <person name="Rohde M."/>
            <person name="Galperin M.Y."/>
            <person name="Jogler C."/>
        </authorList>
    </citation>
    <scope>NUCLEOTIDE SEQUENCE [LARGE SCALE GENOMIC DNA]</scope>
    <source>
        <strain evidence="4 5">I41</strain>
    </source>
</reference>
<organism evidence="4 5">
    <name type="scientific">Lacipirellula limnantheis</name>
    <dbReference type="NCBI Taxonomy" id="2528024"/>
    <lineage>
        <taxon>Bacteria</taxon>
        <taxon>Pseudomonadati</taxon>
        <taxon>Planctomycetota</taxon>
        <taxon>Planctomycetia</taxon>
        <taxon>Pirellulales</taxon>
        <taxon>Lacipirellulaceae</taxon>
        <taxon>Lacipirellula</taxon>
    </lineage>
</organism>
<dbReference type="Pfam" id="PF25601">
    <property type="entry name" value="AAA_lid_14"/>
    <property type="match status" value="1"/>
</dbReference>
<dbReference type="EMBL" id="CP036339">
    <property type="protein sequence ID" value="QDT74737.1"/>
    <property type="molecule type" value="Genomic_DNA"/>
</dbReference>
<dbReference type="AlphaFoldDB" id="A0A517U291"/>